<gene>
    <name evidence="2" type="ORF">SAMN04487904_112155</name>
</gene>
<dbReference type="AlphaFoldDB" id="A0A1I7BSS9"/>
<dbReference type="Gene3D" id="1.10.260.40">
    <property type="entry name" value="lambda repressor-like DNA-binding domains"/>
    <property type="match status" value="1"/>
</dbReference>
<proteinExistence type="predicted"/>
<feature type="domain" description="HTH cro/C1-type" evidence="1">
    <location>
        <begin position="21"/>
        <end position="48"/>
    </location>
</feature>
<protein>
    <submittedName>
        <fullName evidence="2">Helix-turn-helix domain-containing protein</fullName>
    </submittedName>
</protein>
<dbReference type="EMBL" id="FPAT01000012">
    <property type="protein sequence ID" value="SFT90173.1"/>
    <property type="molecule type" value="Genomic_DNA"/>
</dbReference>
<dbReference type="SUPFAM" id="SSF47413">
    <property type="entry name" value="lambda repressor-like DNA-binding domains"/>
    <property type="match status" value="1"/>
</dbReference>
<evidence type="ECO:0000313" key="3">
    <source>
        <dbReference type="Proteomes" id="UP000199165"/>
    </source>
</evidence>
<dbReference type="Proteomes" id="UP000199165">
    <property type="component" value="Unassembled WGS sequence"/>
</dbReference>
<sequence length="387" mass="42346">MSRPVLAGLVGRSAEWLKAVETGRLQVPRLPMLVKLARALGVSDLAELTGNGEAIPVHTFAGGVEHPSLSGVQVALTEYRIGGQHRQTSVTHLAERLRAAWQLRHSSSDHRSQVGALLPALIRDAQSAVRTYSGEQSREARRVLAGVYRLAQFYTAYQPAPELVWLVADRSMSEAQNADDPYAIASGAWGLVQTLRESGRWDEALQVAEDGRGQLVPHLSKESTSDWHGLYGALFAESALTYARAGKHGHAWREWERAHSIARKLGPEYRHTQSSFSLPVMSAHAVSIAVDLQRPGEALQANTIAPETITSVPRRSRHLIEVARAHHKRGDRAATLAMLRHAERTAPETAAYNGFAREIAGRLADAPPDDQRSEARALADRLGLLTQ</sequence>
<reference evidence="3" key="1">
    <citation type="submission" date="2016-10" db="EMBL/GenBank/DDBJ databases">
        <authorList>
            <person name="Varghese N."/>
            <person name="Submissions S."/>
        </authorList>
    </citation>
    <scope>NUCLEOTIDE SEQUENCE [LARGE SCALE GENOMIC DNA]</scope>
    <source>
        <strain evidence="3">DSM 45501</strain>
    </source>
</reference>
<evidence type="ECO:0000313" key="2">
    <source>
        <dbReference type="EMBL" id="SFT90173.1"/>
    </source>
</evidence>
<organism evidence="2 3">
    <name type="scientific">Actinopolyspora righensis</name>
    <dbReference type="NCBI Taxonomy" id="995060"/>
    <lineage>
        <taxon>Bacteria</taxon>
        <taxon>Bacillati</taxon>
        <taxon>Actinomycetota</taxon>
        <taxon>Actinomycetes</taxon>
        <taxon>Actinopolysporales</taxon>
        <taxon>Actinopolysporaceae</taxon>
        <taxon>Actinopolyspora</taxon>
        <taxon>Actinopolyspora alba group</taxon>
    </lineage>
</organism>
<dbReference type="PROSITE" id="PS50943">
    <property type="entry name" value="HTH_CROC1"/>
    <property type="match status" value="1"/>
</dbReference>
<keyword evidence="3" id="KW-1185">Reference proteome</keyword>
<dbReference type="GO" id="GO:0003677">
    <property type="term" value="F:DNA binding"/>
    <property type="evidence" value="ECO:0007669"/>
    <property type="project" value="InterPro"/>
</dbReference>
<dbReference type="InterPro" id="IPR001387">
    <property type="entry name" value="Cro/C1-type_HTH"/>
</dbReference>
<evidence type="ECO:0000259" key="1">
    <source>
        <dbReference type="PROSITE" id="PS50943"/>
    </source>
</evidence>
<dbReference type="Pfam" id="PF13560">
    <property type="entry name" value="HTH_31"/>
    <property type="match status" value="1"/>
</dbReference>
<accession>A0A1I7BSS9</accession>
<dbReference type="InterPro" id="IPR010982">
    <property type="entry name" value="Lambda_DNA-bd_dom_sf"/>
</dbReference>
<name>A0A1I7BSS9_9ACTN</name>
<dbReference type="STRING" id="995060.SAMN04487904_112155"/>